<dbReference type="RefSeq" id="WP_245948478.1">
    <property type="nucleotide sequence ID" value="NZ_QQAY01000007.1"/>
</dbReference>
<proteinExistence type="predicted"/>
<accession>A0A370GIA1</accession>
<evidence type="ECO:0000313" key="1">
    <source>
        <dbReference type="EMBL" id="RDI41643.1"/>
    </source>
</evidence>
<sequence length="182" mass="21134">MKITDLKKQLKDLNQKELITLIADLYKLNSEVKDYLSSKFSGEEAHIELHEKARLQIRNEFFPDRGHGKLRLTEAKKAISTFKKLVGDPARTLDLMLYYVELGTEFTNTFGDIDMTFYNSLVSMYDKAAVECDKDVALVEAFHDRFYRLVRESEGIGWGYSMAIEEIYYSMGWDEEDADVIE</sequence>
<dbReference type="EMBL" id="QQAY01000007">
    <property type="protein sequence ID" value="RDI41643.1"/>
    <property type="molecule type" value="Genomic_DNA"/>
</dbReference>
<comment type="caution">
    <text evidence="1">The sequence shown here is derived from an EMBL/GenBank/DDBJ whole genome shotgun (WGS) entry which is preliminary data.</text>
</comment>
<protein>
    <submittedName>
        <fullName evidence="1">Uncharacterized protein</fullName>
    </submittedName>
</protein>
<evidence type="ECO:0000313" key="2">
    <source>
        <dbReference type="Proteomes" id="UP000255326"/>
    </source>
</evidence>
<keyword evidence="2" id="KW-1185">Reference proteome</keyword>
<dbReference type="Proteomes" id="UP000255326">
    <property type="component" value="Unassembled WGS sequence"/>
</dbReference>
<reference evidence="1 2" key="1">
    <citation type="submission" date="2018-07" db="EMBL/GenBank/DDBJ databases">
        <title>Genomic Encyclopedia of Type Strains, Phase IV (KMG-IV): sequencing the most valuable type-strain genomes for metagenomic binning, comparative biology and taxonomic classification.</title>
        <authorList>
            <person name="Goeker M."/>
        </authorList>
    </citation>
    <scope>NUCLEOTIDE SEQUENCE [LARGE SCALE GENOMIC DNA]</scope>
    <source>
        <strain evidence="1 2">DSM 25281</strain>
    </source>
</reference>
<name>A0A370GIA1_9BACI</name>
<organism evidence="1 2">
    <name type="scientific">Falsibacillus pallidus</name>
    <dbReference type="NCBI Taxonomy" id="493781"/>
    <lineage>
        <taxon>Bacteria</taxon>
        <taxon>Bacillati</taxon>
        <taxon>Bacillota</taxon>
        <taxon>Bacilli</taxon>
        <taxon>Bacillales</taxon>
        <taxon>Bacillaceae</taxon>
        <taxon>Falsibacillus</taxon>
    </lineage>
</organism>
<dbReference type="AlphaFoldDB" id="A0A370GIA1"/>
<gene>
    <name evidence="1" type="ORF">DFR59_10797</name>
</gene>
<dbReference type="Pfam" id="PF19652">
    <property type="entry name" value="DUF6155"/>
    <property type="match status" value="1"/>
</dbReference>
<dbReference type="InterPro" id="IPR046153">
    <property type="entry name" value="DUF6155"/>
</dbReference>